<sequence length="357" mass="38206">MHFSKAPRWTRRHALWLMAGAIAGSGLHACAKPAASPSGASSTSSQGTMSVSFGIAPWIGFTPLHIAIEKGFYKALGLDMNVKVFDTNAQTFPAFVAGQVDGFGPTTSEAMLLAAKGVDLKIVMVEDNSLGADVLLARNSIQSIKDLKGERIAVEVGGLGHFFLLQILAEAGLTDSDVKLVNTPPDAAATAFQTGKINIAYSYSPFSGKAIAAQTDGRVIYSSKQMPTAIVDVFVFSTKFAQANPKAVAAFVEGTFKGAEFLKTNRKEGVEIAAKQFKIKPEELDQQLQGIRIPDVATNVAMLGNPSSKDYLLPSLTKLAEFLRAQKQIQTLPDPSKLLDAQYVRALMQAKQATHMQ</sequence>
<feature type="domain" description="SsuA/THI5-like" evidence="5">
    <location>
        <begin position="60"/>
        <end position="265"/>
    </location>
</feature>
<dbReference type="AlphaFoldDB" id="A0A6J4LMP5"/>
<evidence type="ECO:0000259" key="5">
    <source>
        <dbReference type="Pfam" id="PF09084"/>
    </source>
</evidence>
<evidence type="ECO:0000256" key="1">
    <source>
        <dbReference type="ARBA" id="ARBA00004418"/>
    </source>
</evidence>
<accession>A0A6J4LMP5</accession>
<dbReference type="SUPFAM" id="SSF53850">
    <property type="entry name" value="Periplasmic binding protein-like II"/>
    <property type="match status" value="1"/>
</dbReference>
<dbReference type="Pfam" id="PF09084">
    <property type="entry name" value="NMT1"/>
    <property type="match status" value="1"/>
</dbReference>
<dbReference type="PANTHER" id="PTHR30024">
    <property type="entry name" value="ALIPHATIC SULFONATES-BINDING PROTEIN-RELATED"/>
    <property type="match status" value="1"/>
</dbReference>
<keyword evidence="3 4" id="KW-0732">Signal</keyword>
<dbReference type="CDD" id="cd13563">
    <property type="entry name" value="PBP2_SsuA_like_6"/>
    <property type="match status" value="1"/>
</dbReference>
<reference evidence="6" key="1">
    <citation type="submission" date="2020-02" db="EMBL/GenBank/DDBJ databases">
        <authorList>
            <person name="Meier V. D."/>
        </authorList>
    </citation>
    <scope>NUCLEOTIDE SEQUENCE</scope>
    <source>
        <strain evidence="6">AVDCRST_MAG94</strain>
    </source>
</reference>
<comment type="subcellular location">
    <subcellularLocation>
        <location evidence="1">Periplasm</location>
    </subcellularLocation>
</comment>
<feature type="chain" id="PRO_5027084490" description="SsuA/THI5-like domain-containing protein" evidence="4">
    <location>
        <begin position="30"/>
        <end position="357"/>
    </location>
</feature>
<evidence type="ECO:0000256" key="2">
    <source>
        <dbReference type="ARBA" id="ARBA00010742"/>
    </source>
</evidence>
<evidence type="ECO:0000256" key="3">
    <source>
        <dbReference type="ARBA" id="ARBA00022729"/>
    </source>
</evidence>
<evidence type="ECO:0000313" key="6">
    <source>
        <dbReference type="EMBL" id="CAA9336891.1"/>
    </source>
</evidence>
<proteinExistence type="inferred from homology"/>
<name>A0A6J4LMP5_9CYAN</name>
<organism evidence="6">
    <name type="scientific">uncultured Leptolyngbya sp</name>
    <dbReference type="NCBI Taxonomy" id="332963"/>
    <lineage>
        <taxon>Bacteria</taxon>
        <taxon>Bacillati</taxon>
        <taxon>Cyanobacteriota</taxon>
        <taxon>Cyanophyceae</taxon>
        <taxon>Leptolyngbyales</taxon>
        <taxon>Leptolyngbyaceae</taxon>
        <taxon>Leptolyngbya group</taxon>
        <taxon>Leptolyngbya</taxon>
        <taxon>environmental samples</taxon>
    </lineage>
</organism>
<dbReference type="PANTHER" id="PTHR30024:SF47">
    <property type="entry name" value="TAURINE-BINDING PERIPLASMIC PROTEIN"/>
    <property type="match status" value="1"/>
</dbReference>
<gene>
    <name evidence="6" type="ORF">AVDCRST_MAG94-2150</name>
</gene>
<comment type="similarity">
    <text evidence="2">Belongs to the bacterial solute-binding protein SsuA/TauA family.</text>
</comment>
<dbReference type="Gene3D" id="3.40.190.10">
    <property type="entry name" value="Periplasmic binding protein-like II"/>
    <property type="match status" value="2"/>
</dbReference>
<feature type="signal peptide" evidence="4">
    <location>
        <begin position="1"/>
        <end position="29"/>
    </location>
</feature>
<evidence type="ECO:0000256" key="4">
    <source>
        <dbReference type="SAM" id="SignalP"/>
    </source>
</evidence>
<dbReference type="GO" id="GO:0042597">
    <property type="term" value="C:periplasmic space"/>
    <property type="evidence" value="ECO:0007669"/>
    <property type="project" value="UniProtKB-SubCell"/>
</dbReference>
<dbReference type="InterPro" id="IPR015168">
    <property type="entry name" value="SsuA/THI5"/>
</dbReference>
<dbReference type="EMBL" id="CADCTY010000747">
    <property type="protein sequence ID" value="CAA9336891.1"/>
    <property type="molecule type" value="Genomic_DNA"/>
</dbReference>
<protein>
    <recommendedName>
        <fullName evidence="5">SsuA/THI5-like domain-containing protein</fullName>
    </recommendedName>
</protein>